<sequence length="72" mass="7821">MSGEEVNGSLYSREQTQAIYLYRDNSICMSSTSIIGRLVNAFKSEGSDGNDGCSCGMKIEEIESEPTETDGK</sequence>
<proteinExistence type="predicted"/>
<accession>A0A343TF95</accession>
<dbReference type="AlphaFoldDB" id="A0A343TF95"/>
<feature type="compositionally biased region" description="Acidic residues" evidence="1">
    <location>
        <begin position="62"/>
        <end position="72"/>
    </location>
</feature>
<dbReference type="Proteomes" id="UP000263012">
    <property type="component" value="Chromosome"/>
</dbReference>
<evidence type="ECO:0000313" key="3">
    <source>
        <dbReference type="Proteomes" id="UP000263012"/>
    </source>
</evidence>
<evidence type="ECO:0000313" key="2">
    <source>
        <dbReference type="EMBL" id="AUX07767.1"/>
    </source>
</evidence>
<keyword evidence="3" id="KW-1185">Reference proteome</keyword>
<protein>
    <submittedName>
        <fullName evidence="2">Uncharacterized protein</fullName>
    </submittedName>
</protein>
<reference evidence="3" key="1">
    <citation type="submission" date="2017-11" db="EMBL/GenBank/DDBJ databases">
        <title>Phenotypic and genomic properties of facultatively anaerobic sulfur-reducing natronoarchaea from hypersaline soda lakes.</title>
        <authorList>
            <person name="Sorokin D.Y."/>
            <person name="Kublanov I.V."/>
            <person name="Roman P."/>
            <person name="Sinninghe Damste J.S."/>
            <person name="Golyshin P.N."/>
            <person name="Rojo D."/>
            <person name="Ciordia S."/>
            <person name="Mena M.D.C."/>
            <person name="Ferrer M."/>
            <person name="Messina E."/>
            <person name="Smedile F."/>
            <person name="La Spada G."/>
            <person name="La Cono V."/>
            <person name="Yakimov M.M."/>
        </authorList>
    </citation>
    <scope>NUCLEOTIDE SEQUENCE [LARGE SCALE GENOMIC DNA]</scope>
    <source>
        <strain evidence="3">AArc-Sl</strain>
    </source>
</reference>
<dbReference type="EMBL" id="CP025066">
    <property type="protein sequence ID" value="AUX07767.1"/>
    <property type="molecule type" value="Genomic_DNA"/>
</dbReference>
<dbReference type="KEGG" id="hdf:AArcSl_0109"/>
<name>A0A343TF95_9EURY</name>
<organism evidence="2 3">
    <name type="scientific">Halalkaliarchaeum desulfuricum</name>
    <dbReference type="NCBI Taxonomy" id="2055893"/>
    <lineage>
        <taxon>Archaea</taxon>
        <taxon>Methanobacteriati</taxon>
        <taxon>Methanobacteriota</taxon>
        <taxon>Stenosarchaea group</taxon>
        <taxon>Halobacteria</taxon>
        <taxon>Halobacteriales</taxon>
        <taxon>Haloferacaceae</taxon>
        <taxon>Halalkaliarchaeum</taxon>
    </lineage>
</organism>
<evidence type="ECO:0000256" key="1">
    <source>
        <dbReference type="SAM" id="MobiDB-lite"/>
    </source>
</evidence>
<gene>
    <name evidence="2" type="ORF">AArcSl_0109</name>
</gene>
<feature type="region of interest" description="Disordered" evidence="1">
    <location>
        <begin position="46"/>
        <end position="72"/>
    </location>
</feature>